<dbReference type="NCBIfam" id="TIGR02129">
    <property type="entry name" value="hisA_euk"/>
    <property type="match status" value="1"/>
</dbReference>
<dbReference type="PANTHER" id="PTHR43090:SF2">
    <property type="entry name" value="1-(5-PHOSPHORIBOSYL)-5-[(5-PHOSPHORIBOSYLAMINO)METHYLIDENEAMINO] IMIDAZOLE-4-CARBOXAMIDE ISOMERASE"/>
    <property type="match status" value="1"/>
</dbReference>
<gene>
    <name evidence="7" type="primary">hisA</name>
    <name evidence="7" type="ORF">NK125_03310</name>
</gene>
<dbReference type="Pfam" id="PF00977">
    <property type="entry name" value="His_biosynth"/>
    <property type="match status" value="1"/>
</dbReference>
<proteinExistence type="inferred from homology"/>
<dbReference type="InterPro" id="IPR044524">
    <property type="entry name" value="Isoase_HisA-like"/>
</dbReference>
<evidence type="ECO:0000313" key="7">
    <source>
        <dbReference type="EMBL" id="MCP1101441.1"/>
    </source>
</evidence>
<evidence type="ECO:0000256" key="1">
    <source>
        <dbReference type="ARBA" id="ARBA00009667"/>
    </source>
</evidence>
<evidence type="ECO:0000256" key="2">
    <source>
        <dbReference type="ARBA" id="ARBA00022605"/>
    </source>
</evidence>
<dbReference type="PANTHER" id="PTHR43090">
    <property type="entry name" value="1-(5-PHOSPHORIBOSYL)-5-[(5-PHOSPHORIBOSYLAMINO)METHYLIDENEAMINO] IMIDAZOLE-4-CARBOXAMIDE ISOMERASE"/>
    <property type="match status" value="1"/>
</dbReference>
<comment type="pathway">
    <text evidence="5">Amino-acid biosynthesis.</text>
</comment>
<accession>A0ABT1E6V3</accession>
<evidence type="ECO:0000256" key="3">
    <source>
        <dbReference type="ARBA" id="ARBA00023102"/>
    </source>
</evidence>
<protein>
    <submittedName>
        <fullName evidence="7">Phosphoribosylformimino-5-aminoimidazole carboxamide ribotide isomerase</fullName>
    </submittedName>
</protein>
<evidence type="ECO:0000256" key="4">
    <source>
        <dbReference type="ARBA" id="ARBA00023235"/>
    </source>
</evidence>
<comment type="caution">
    <text evidence="7">The sequence shown here is derived from an EMBL/GenBank/DDBJ whole genome shotgun (WGS) entry which is preliminary data.</text>
</comment>
<dbReference type="Gene3D" id="3.20.20.70">
    <property type="entry name" value="Aldolase class I"/>
    <property type="match status" value="1"/>
</dbReference>
<comment type="similarity">
    <text evidence="1 6">Belongs to the HisA/HisF family.</text>
</comment>
<dbReference type="EMBL" id="JAMZFW010000003">
    <property type="protein sequence ID" value="MCP1101441.1"/>
    <property type="molecule type" value="Genomic_DNA"/>
</dbReference>
<reference evidence="7 8" key="1">
    <citation type="journal article" date="2022" name="Genome Biol. Evol.">
        <title>Host diet, physiology and behaviors set the stage for Lachnospiraceae cladogenesis.</title>
        <authorList>
            <person name="Vera-Ponce De Leon A."/>
            <person name="Schneider M."/>
            <person name="Jahnes B.C."/>
            <person name="Sadowski V."/>
            <person name="Camuy-Velez L.A."/>
            <person name="Duan J."/>
            <person name="Sabree Z.L."/>
        </authorList>
    </citation>
    <scope>NUCLEOTIDE SEQUENCE [LARGE SCALE GENOMIC DNA]</scope>
    <source>
        <strain evidence="7 8">PAL113</strain>
    </source>
</reference>
<evidence type="ECO:0000256" key="6">
    <source>
        <dbReference type="RuleBase" id="RU003657"/>
    </source>
</evidence>
<keyword evidence="8" id="KW-1185">Reference proteome</keyword>
<sequence>MKFRPCIDIHNGQVKQIVGGSLKEQSEAKVNFASDKSAAYYGKLYKESNLKGGHVIMLNGTDSPYFEETKRQALEALAADKGSLQIGGGITTENAAFYLESGASHVIVTSYVFQDGRIHYERLAELKDEIGREHLVLDLSCRKKDGHYHIVTNRWQRFTDEIVTKELLVRLSEYCDEFLIHGVDVEGTGVGMEKELVKLLSSYDGIPMTYAGGMKSVEDIEEFGCLTEKKMDFTIGSALDIFGGDLPYEFVKGMS</sequence>
<keyword evidence="3 6" id="KW-0368">Histidine biosynthesis</keyword>
<evidence type="ECO:0000313" key="8">
    <source>
        <dbReference type="Proteomes" id="UP001523566"/>
    </source>
</evidence>
<evidence type="ECO:0000256" key="5">
    <source>
        <dbReference type="ARBA" id="ARBA00029440"/>
    </source>
</evidence>
<dbReference type="InterPro" id="IPR013785">
    <property type="entry name" value="Aldolase_TIM"/>
</dbReference>
<organism evidence="7 8">
    <name type="scientific">Aequitasia blattaphilus</name>
    <dbReference type="NCBI Taxonomy" id="2949332"/>
    <lineage>
        <taxon>Bacteria</taxon>
        <taxon>Bacillati</taxon>
        <taxon>Bacillota</taxon>
        <taxon>Clostridia</taxon>
        <taxon>Lachnospirales</taxon>
        <taxon>Lachnospiraceae</taxon>
        <taxon>Aequitasia</taxon>
    </lineage>
</organism>
<dbReference type="InterPro" id="IPR006062">
    <property type="entry name" value="His_biosynth"/>
</dbReference>
<dbReference type="CDD" id="cd04723">
    <property type="entry name" value="HisA_HisF"/>
    <property type="match status" value="1"/>
</dbReference>
<keyword evidence="2 6" id="KW-0028">Amino-acid biosynthesis</keyword>
<dbReference type="SUPFAM" id="SSF51366">
    <property type="entry name" value="Ribulose-phoshate binding barrel"/>
    <property type="match status" value="1"/>
</dbReference>
<dbReference type="GO" id="GO:0016853">
    <property type="term" value="F:isomerase activity"/>
    <property type="evidence" value="ECO:0007669"/>
    <property type="project" value="UniProtKB-KW"/>
</dbReference>
<dbReference type="Proteomes" id="UP001523566">
    <property type="component" value="Unassembled WGS sequence"/>
</dbReference>
<keyword evidence="4 7" id="KW-0413">Isomerase</keyword>
<dbReference type="InterPro" id="IPR011858">
    <property type="entry name" value="His6/HISN3"/>
</dbReference>
<name>A0ABT1E6V3_9FIRM</name>
<dbReference type="RefSeq" id="WP_262065224.1">
    <property type="nucleotide sequence ID" value="NZ_JAMXOD010000003.1"/>
</dbReference>
<dbReference type="InterPro" id="IPR011060">
    <property type="entry name" value="RibuloseP-bd_barrel"/>
</dbReference>